<protein>
    <submittedName>
        <fullName evidence="1">Uncharacterized protein</fullName>
    </submittedName>
</protein>
<proteinExistence type="predicted"/>
<gene>
    <name evidence="1" type="ORF">E9531_17140</name>
</gene>
<evidence type="ECO:0000313" key="1">
    <source>
        <dbReference type="EMBL" id="THT95456.1"/>
    </source>
</evidence>
<evidence type="ECO:0000313" key="2">
    <source>
        <dbReference type="Proteomes" id="UP000308917"/>
    </source>
</evidence>
<keyword evidence="2" id="KW-1185">Reference proteome</keyword>
<reference evidence="1 2" key="1">
    <citation type="journal article" date="2015" name="Antonie Van Leeuwenhoek">
        <title>Lampropedia puyangensis sp. nov., isolated from symptomatic bark of Populus ? euramericana canker and emended description of Lampropedia hyalina (Ehrenberg 1832) Lee et al. 2004.</title>
        <authorList>
            <person name="Li Y."/>
            <person name="Wang T."/>
            <person name="Piao C.G."/>
            <person name="Wang L.F."/>
            <person name="Tian G.Z."/>
            <person name="Zhu T.H."/>
            <person name="Guo M.W."/>
        </authorList>
    </citation>
    <scope>NUCLEOTIDE SEQUENCE [LARGE SCALE GENOMIC DNA]</scope>
    <source>
        <strain evidence="1 2">2-bin</strain>
    </source>
</reference>
<sequence>MKNIDFFLNDFAPITTSMAFFEVDAKSFSENVFRRLRKINDDWNFPWEVEVNRVNGDFECKLQALLPLSNQYNNFLITSTKSGWVLYLSNNFINGTDVHSQPSYFSREWRIRNLSLVMVEDVPSKKPGSFQFVLRDGTSGSLKTRSVVAHKESRWEFEEYGDPLPFELLDKYKSRKIKDRLDSEMMEFYCKHFGISLFDTDFYAGEAWLIKTYPLPQAKYMNNFPNR</sequence>
<accession>A0A4S8EMH3</accession>
<dbReference type="EMBL" id="STFG01000043">
    <property type="protein sequence ID" value="THT95456.1"/>
    <property type="molecule type" value="Genomic_DNA"/>
</dbReference>
<name>A0A4S8EMH3_9BURK</name>
<dbReference type="Proteomes" id="UP000308917">
    <property type="component" value="Unassembled WGS sequence"/>
</dbReference>
<organism evidence="1 2">
    <name type="scientific">Lampropedia puyangensis</name>
    <dbReference type="NCBI Taxonomy" id="1330072"/>
    <lineage>
        <taxon>Bacteria</taxon>
        <taxon>Pseudomonadati</taxon>
        <taxon>Pseudomonadota</taxon>
        <taxon>Betaproteobacteria</taxon>
        <taxon>Burkholderiales</taxon>
        <taxon>Comamonadaceae</taxon>
        <taxon>Lampropedia</taxon>
    </lineage>
</organism>
<dbReference type="RefSeq" id="WP_211343483.1">
    <property type="nucleotide sequence ID" value="NZ_STFG01000043.1"/>
</dbReference>
<dbReference type="AlphaFoldDB" id="A0A4S8EMH3"/>
<comment type="caution">
    <text evidence="1">The sequence shown here is derived from an EMBL/GenBank/DDBJ whole genome shotgun (WGS) entry which is preliminary data.</text>
</comment>